<dbReference type="NCBIfam" id="NF007980">
    <property type="entry name" value="PRK10707.1"/>
    <property type="match status" value="1"/>
</dbReference>
<reference evidence="8 9" key="1">
    <citation type="submission" date="2024-07" db="EMBL/GenBank/DDBJ databases">
        <title>Uliginosibacterium flavum JJ3220;KACC:17644.</title>
        <authorList>
            <person name="Kim M.K."/>
        </authorList>
    </citation>
    <scope>NUCLEOTIDE SEQUENCE [LARGE SCALE GENOMIC DNA]</scope>
    <source>
        <strain evidence="8 9">KACC:17644</strain>
    </source>
</reference>
<keyword evidence="5" id="KW-0460">Magnesium</keyword>
<evidence type="ECO:0000256" key="1">
    <source>
        <dbReference type="ARBA" id="ARBA00001936"/>
    </source>
</evidence>
<accession>A0ABV2TGY0</accession>
<dbReference type="Proteomes" id="UP001549691">
    <property type="component" value="Unassembled WGS sequence"/>
</dbReference>
<keyword evidence="9" id="KW-1185">Reference proteome</keyword>
<dbReference type="SUPFAM" id="SSF55811">
    <property type="entry name" value="Nudix"/>
    <property type="match status" value="1"/>
</dbReference>
<comment type="caution">
    <text evidence="8">The sequence shown here is derived from an EMBL/GenBank/DDBJ whole genome shotgun (WGS) entry which is preliminary data.</text>
</comment>
<comment type="cofactor">
    <cofactor evidence="1">
        <name>Mn(2+)</name>
        <dbReference type="ChEBI" id="CHEBI:29035"/>
    </cofactor>
</comment>
<dbReference type="PROSITE" id="PS51462">
    <property type="entry name" value="NUDIX"/>
    <property type="match status" value="1"/>
</dbReference>
<dbReference type="PANTHER" id="PTHR12992:SF11">
    <property type="entry name" value="MITOCHONDRIAL COENZYME A DIPHOSPHATASE NUDT8"/>
    <property type="match status" value="1"/>
</dbReference>
<gene>
    <name evidence="8" type="ORF">ABXR19_01260</name>
</gene>
<dbReference type="InterPro" id="IPR015797">
    <property type="entry name" value="NUDIX_hydrolase-like_dom_sf"/>
</dbReference>
<protein>
    <submittedName>
        <fullName evidence="8">CoA pyrophosphatase</fullName>
    </submittedName>
</protein>
<evidence type="ECO:0000259" key="7">
    <source>
        <dbReference type="PROSITE" id="PS51462"/>
    </source>
</evidence>
<dbReference type="RefSeq" id="WP_354599257.1">
    <property type="nucleotide sequence ID" value="NZ_JBEWZI010000001.1"/>
</dbReference>
<keyword evidence="4" id="KW-0378">Hydrolase</keyword>
<evidence type="ECO:0000256" key="6">
    <source>
        <dbReference type="ARBA" id="ARBA00023211"/>
    </source>
</evidence>
<sequence length="195" mass="21480">MREHSPASLRAHFAQAPEFAWQSDWPLDAAQVSAAVLLPLVPRPHGLQVLLTRRTDHLNHHAGQISFPGGRCEAGDASLSATALREAEEEVGIVPDEVELLGALPDFGTPSGFRITPVVGLLRPEARLQLDPFEVAEAFEIPLSFLVERTNYQHHRIRWAGGERHVHAVPYAGRFVWGATAGILYMLAEFLSEGR</sequence>
<proteinExistence type="predicted"/>
<evidence type="ECO:0000313" key="9">
    <source>
        <dbReference type="Proteomes" id="UP001549691"/>
    </source>
</evidence>
<dbReference type="InterPro" id="IPR000086">
    <property type="entry name" value="NUDIX_hydrolase_dom"/>
</dbReference>
<evidence type="ECO:0000256" key="4">
    <source>
        <dbReference type="ARBA" id="ARBA00022801"/>
    </source>
</evidence>
<dbReference type="EMBL" id="JBEWZI010000001">
    <property type="protein sequence ID" value="MET7012798.1"/>
    <property type="molecule type" value="Genomic_DNA"/>
</dbReference>
<dbReference type="InterPro" id="IPR045121">
    <property type="entry name" value="CoAse"/>
</dbReference>
<evidence type="ECO:0000256" key="3">
    <source>
        <dbReference type="ARBA" id="ARBA00022723"/>
    </source>
</evidence>
<keyword evidence="6" id="KW-0464">Manganese</keyword>
<keyword evidence="3" id="KW-0479">Metal-binding</keyword>
<dbReference type="PANTHER" id="PTHR12992">
    <property type="entry name" value="NUDIX HYDROLASE"/>
    <property type="match status" value="1"/>
</dbReference>
<evidence type="ECO:0000256" key="2">
    <source>
        <dbReference type="ARBA" id="ARBA00001946"/>
    </source>
</evidence>
<organism evidence="8 9">
    <name type="scientific">Uliginosibacterium flavum</name>
    <dbReference type="NCBI Taxonomy" id="1396831"/>
    <lineage>
        <taxon>Bacteria</taxon>
        <taxon>Pseudomonadati</taxon>
        <taxon>Pseudomonadota</taxon>
        <taxon>Betaproteobacteria</taxon>
        <taxon>Rhodocyclales</taxon>
        <taxon>Zoogloeaceae</taxon>
        <taxon>Uliginosibacterium</taxon>
    </lineage>
</organism>
<evidence type="ECO:0000256" key="5">
    <source>
        <dbReference type="ARBA" id="ARBA00022842"/>
    </source>
</evidence>
<dbReference type="Pfam" id="PF00293">
    <property type="entry name" value="NUDIX"/>
    <property type="match status" value="1"/>
</dbReference>
<name>A0ABV2TGY0_9RHOO</name>
<comment type="cofactor">
    <cofactor evidence="2">
        <name>Mg(2+)</name>
        <dbReference type="ChEBI" id="CHEBI:18420"/>
    </cofactor>
</comment>
<feature type="domain" description="Nudix hydrolase" evidence="7">
    <location>
        <begin position="30"/>
        <end position="165"/>
    </location>
</feature>
<evidence type="ECO:0000313" key="8">
    <source>
        <dbReference type="EMBL" id="MET7012798.1"/>
    </source>
</evidence>
<dbReference type="Gene3D" id="3.90.79.10">
    <property type="entry name" value="Nucleoside Triphosphate Pyrophosphohydrolase"/>
    <property type="match status" value="1"/>
</dbReference>
<dbReference type="CDD" id="cd03426">
    <property type="entry name" value="NUDIX_CoAse_Nudt7"/>
    <property type="match status" value="1"/>
</dbReference>